<evidence type="ECO:0000313" key="1">
    <source>
        <dbReference type="EMBL" id="TNN38940.1"/>
    </source>
</evidence>
<proteinExistence type="predicted"/>
<gene>
    <name evidence="1" type="ORF">EYF80_050900</name>
</gene>
<keyword evidence="2" id="KW-1185">Reference proteome</keyword>
<dbReference type="EMBL" id="SRLO01001323">
    <property type="protein sequence ID" value="TNN38940.1"/>
    <property type="molecule type" value="Genomic_DNA"/>
</dbReference>
<organism evidence="1 2">
    <name type="scientific">Liparis tanakae</name>
    <name type="common">Tanaka's snailfish</name>
    <dbReference type="NCBI Taxonomy" id="230148"/>
    <lineage>
        <taxon>Eukaryota</taxon>
        <taxon>Metazoa</taxon>
        <taxon>Chordata</taxon>
        <taxon>Craniata</taxon>
        <taxon>Vertebrata</taxon>
        <taxon>Euteleostomi</taxon>
        <taxon>Actinopterygii</taxon>
        <taxon>Neopterygii</taxon>
        <taxon>Teleostei</taxon>
        <taxon>Neoteleostei</taxon>
        <taxon>Acanthomorphata</taxon>
        <taxon>Eupercaria</taxon>
        <taxon>Perciformes</taxon>
        <taxon>Cottioidei</taxon>
        <taxon>Cottales</taxon>
        <taxon>Liparidae</taxon>
        <taxon>Liparis</taxon>
    </lineage>
</organism>
<dbReference type="Proteomes" id="UP000314294">
    <property type="component" value="Unassembled WGS sequence"/>
</dbReference>
<sequence length="60" mass="6947">MEIALNPRNSPGQPRPTCWIFSALLKALEEEVFCQRVSDFSRFCDGWEEETDQSKDMSGY</sequence>
<dbReference type="AlphaFoldDB" id="A0A4Z2FDF3"/>
<protein>
    <submittedName>
        <fullName evidence="1">Uncharacterized protein</fullName>
    </submittedName>
</protein>
<reference evidence="1 2" key="1">
    <citation type="submission" date="2019-03" db="EMBL/GenBank/DDBJ databases">
        <title>First draft genome of Liparis tanakae, snailfish: a comprehensive survey of snailfish specific genes.</title>
        <authorList>
            <person name="Kim W."/>
            <person name="Song I."/>
            <person name="Jeong J.-H."/>
            <person name="Kim D."/>
            <person name="Kim S."/>
            <person name="Ryu S."/>
            <person name="Song J.Y."/>
            <person name="Lee S.K."/>
        </authorList>
    </citation>
    <scope>NUCLEOTIDE SEQUENCE [LARGE SCALE GENOMIC DNA]</scope>
    <source>
        <tissue evidence="1">Muscle</tissue>
    </source>
</reference>
<name>A0A4Z2FDF3_9TELE</name>
<accession>A0A4Z2FDF3</accession>
<comment type="caution">
    <text evidence="1">The sequence shown here is derived from an EMBL/GenBank/DDBJ whole genome shotgun (WGS) entry which is preliminary data.</text>
</comment>
<evidence type="ECO:0000313" key="2">
    <source>
        <dbReference type="Proteomes" id="UP000314294"/>
    </source>
</evidence>